<evidence type="ECO:0000256" key="1">
    <source>
        <dbReference type="SAM" id="MobiDB-lite"/>
    </source>
</evidence>
<gene>
    <name evidence="3" type="ORF">KOEU_08110</name>
</gene>
<evidence type="ECO:0000256" key="2">
    <source>
        <dbReference type="SAM" id="Phobius"/>
    </source>
</evidence>
<dbReference type="EMBL" id="LHUQ01000003">
    <property type="protein sequence ID" value="KON65537.1"/>
    <property type="molecule type" value="Genomic_DNA"/>
</dbReference>
<dbReference type="RefSeq" id="WP_235450191.1">
    <property type="nucleotide sequence ID" value="NZ_CP021467.1"/>
</dbReference>
<name>A0A0M0EJU6_KOMEU</name>
<keyword evidence="2" id="KW-1133">Transmembrane helix</keyword>
<keyword evidence="2" id="KW-0812">Transmembrane</keyword>
<reference evidence="3" key="1">
    <citation type="submission" date="2015-08" db="EMBL/GenBank/DDBJ databases">
        <title>Draft genome sequence of Komagataeibacter europaeus CECT 8546 a cellulose producer strain from vinegar produced by the traditional method.</title>
        <authorList>
            <person name="Poehlein A."/>
            <person name="Valera M.J."/>
            <person name="Haack F.S."/>
            <person name="Mas A."/>
            <person name="Daniel R."/>
            <person name="Streit W.R."/>
            <person name="Mateo E."/>
        </authorList>
    </citation>
    <scope>NUCLEOTIDE SEQUENCE [LARGE SCALE GENOMIC DNA]</scope>
    <source>
        <strain evidence="3">CECT 8546</strain>
    </source>
</reference>
<evidence type="ECO:0000313" key="3">
    <source>
        <dbReference type="EMBL" id="KON65537.1"/>
    </source>
</evidence>
<comment type="caution">
    <text evidence="3">The sequence shown here is derived from an EMBL/GenBank/DDBJ whole genome shotgun (WGS) entry which is preliminary data.</text>
</comment>
<feature type="region of interest" description="Disordered" evidence="1">
    <location>
        <begin position="292"/>
        <end position="313"/>
    </location>
</feature>
<dbReference type="KEGG" id="keu:S101446_02414"/>
<organism evidence="3 4">
    <name type="scientific">Komagataeibacter europaeus</name>
    <name type="common">Gluconacetobacter europaeus</name>
    <dbReference type="NCBI Taxonomy" id="33995"/>
    <lineage>
        <taxon>Bacteria</taxon>
        <taxon>Pseudomonadati</taxon>
        <taxon>Pseudomonadota</taxon>
        <taxon>Alphaproteobacteria</taxon>
        <taxon>Acetobacterales</taxon>
        <taxon>Acetobacteraceae</taxon>
        <taxon>Komagataeibacter</taxon>
    </lineage>
</organism>
<proteinExistence type="predicted"/>
<dbReference type="AlphaFoldDB" id="A0A0M0EJU6"/>
<dbReference type="PATRIC" id="fig|33995.3.peg.888"/>
<protein>
    <submittedName>
        <fullName evidence="3">Uncharacterized protein</fullName>
    </submittedName>
</protein>
<keyword evidence="2" id="KW-0472">Membrane</keyword>
<feature type="transmembrane region" description="Helical" evidence="2">
    <location>
        <begin position="16"/>
        <end position="37"/>
    </location>
</feature>
<sequence length="313" mass="34316">MSAFSRLWHRAPAWRFCLYMILPFTVLTLIFPPAYLIRLIPRLTALSSSIHNRLGMHDAPAKGEGGGDGNGEDGVITMMPITDRLTKAIPFAGRILPLPEGTWHPVMNIINGPHGEVLENVLIRVEGHVVTGMIGAEGSTQPVPETAITSIDSSCHDDRNYMSRVLTAHPPSMECWFTTAVYPASINRTAIIANRLREEGFILPPVLLKAGWSYSTPAGDHNVNVETVTIFLNPVNTDSTKMLRTPDYWAKDTLGQQPAASDFVKRTNTWMAGWAQVLHDGFNSDMLASSDEQRARLAHDPAASLPGRGSPLD</sequence>
<accession>A0A0M0EJU6</accession>
<evidence type="ECO:0000313" key="4">
    <source>
        <dbReference type="Proteomes" id="UP000037566"/>
    </source>
</evidence>
<dbReference type="Proteomes" id="UP000037566">
    <property type="component" value="Unassembled WGS sequence"/>
</dbReference>
<keyword evidence="4" id="KW-1185">Reference proteome</keyword>